<evidence type="ECO:0000313" key="2">
    <source>
        <dbReference type="EMBL" id="OCB90540.1"/>
    </source>
</evidence>
<dbReference type="OrthoDB" id="10249433at2759"/>
<dbReference type="AlphaFoldDB" id="A0A9Q5N8B5"/>
<dbReference type="Pfam" id="PF12146">
    <property type="entry name" value="Hydrolase_4"/>
    <property type="match status" value="1"/>
</dbReference>
<organism evidence="2 3">
    <name type="scientific">Sanghuangporus baumii</name>
    <name type="common">Phellinus baumii</name>
    <dbReference type="NCBI Taxonomy" id="108892"/>
    <lineage>
        <taxon>Eukaryota</taxon>
        <taxon>Fungi</taxon>
        <taxon>Dikarya</taxon>
        <taxon>Basidiomycota</taxon>
        <taxon>Agaricomycotina</taxon>
        <taxon>Agaricomycetes</taxon>
        <taxon>Hymenochaetales</taxon>
        <taxon>Hymenochaetaceae</taxon>
        <taxon>Sanghuangporus</taxon>
    </lineage>
</organism>
<accession>A0A9Q5N8B5</accession>
<dbReference type="InterPro" id="IPR022742">
    <property type="entry name" value="Hydrolase_4"/>
</dbReference>
<dbReference type="InterPro" id="IPR029058">
    <property type="entry name" value="AB_hydrolase_fold"/>
</dbReference>
<evidence type="ECO:0000259" key="1">
    <source>
        <dbReference type="Pfam" id="PF12146"/>
    </source>
</evidence>
<dbReference type="Proteomes" id="UP000757232">
    <property type="component" value="Unassembled WGS sequence"/>
</dbReference>
<feature type="domain" description="Serine aminopeptidase S33" evidence="1">
    <location>
        <begin position="29"/>
        <end position="265"/>
    </location>
</feature>
<dbReference type="Gene3D" id="3.40.50.1820">
    <property type="entry name" value="alpha/beta hydrolase"/>
    <property type="match status" value="1"/>
</dbReference>
<comment type="caution">
    <text evidence="2">The sequence shown here is derived from an EMBL/GenBank/DDBJ whole genome shotgun (WGS) entry which is preliminary data.</text>
</comment>
<dbReference type="PANTHER" id="PTHR11614">
    <property type="entry name" value="PHOSPHOLIPASE-RELATED"/>
    <property type="match status" value="1"/>
</dbReference>
<sequence>MTMTTTYEEHWLRGPQSTSFYCRLYQAEKPRAILVFLHGFIEHIGRFAHVFPCWQEHGVSVFAYDQRGFGRTAEDVEHRSTDSSYGKTSGEHQLEDVEWAVGEAKFRLGEGLPVFVMGHSMGGGIVLDFATRTKHSIGGIIASAPLILQAKAAPKIARYVGGKISVLTPYTNVPASVNANDLSRDKKVVEEYLKDPLVKQKASLKCISDILNRGEELLEKRFAEWPTELPLLIVHGTEDKVTSPRASLRFYEALSAKDKEYSSYTVCASIDITWSDRLTVQYSEILDISESRETFITSLDDVDASGKDRPLWRVPIRNLLEMLSAMY</sequence>
<dbReference type="EMBL" id="LNZH02000126">
    <property type="protein sequence ID" value="OCB90540.1"/>
    <property type="molecule type" value="Genomic_DNA"/>
</dbReference>
<gene>
    <name evidence="2" type="ORF">A7U60_g2218</name>
</gene>
<proteinExistence type="predicted"/>
<reference evidence="2" key="1">
    <citation type="submission" date="2016-06" db="EMBL/GenBank/DDBJ databases">
        <title>Draft Genome sequence of the fungus Inonotus baumii.</title>
        <authorList>
            <person name="Zhu H."/>
            <person name="Lin W."/>
        </authorList>
    </citation>
    <scope>NUCLEOTIDE SEQUENCE</scope>
    <source>
        <strain evidence="2">821</strain>
    </source>
</reference>
<protein>
    <submittedName>
        <fullName evidence="2">Lysophospholipase</fullName>
    </submittedName>
</protein>
<dbReference type="SUPFAM" id="SSF53474">
    <property type="entry name" value="alpha/beta-Hydrolases"/>
    <property type="match status" value="1"/>
</dbReference>
<evidence type="ECO:0000313" key="3">
    <source>
        <dbReference type="Proteomes" id="UP000757232"/>
    </source>
</evidence>
<name>A0A9Q5N8B5_SANBA</name>
<dbReference type="InterPro" id="IPR051044">
    <property type="entry name" value="MAG_DAG_Lipase"/>
</dbReference>
<keyword evidence="3" id="KW-1185">Reference proteome</keyword>